<reference evidence="16" key="1">
    <citation type="submission" date="2022-08" db="UniProtKB">
        <authorList>
            <consortium name="EnsemblMetazoa"/>
        </authorList>
    </citation>
    <scope>IDENTIFICATION</scope>
    <source>
        <strain evidence="16">EBRO</strain>
    </source>
</reference>
<evidence type="ECO:0000256" key="5">
    <source>
        <dbReference type="ARBA" id="ARBA00008779"/>
    </source>
</evidence>
<keyword evidence="12" id="KW-0325">Glycoprotein</keyword>
<dbReference type="SUPFAM" id="SSF53649">
    <property type="entry name" value="Alkaline phosphatase-like"/>
    <property type="match status" value="1"/>
</dbReference>
<evidence type="ECO:0000256" key="13">
    <source>
        <dbReference type="SAM" id="MobiDB-lite"/>
    </source>
</evidence>
<dbReference type="FunFam" id="3.40.720.10:FF:000050">
    <property type="entry name" value="Extracellular sulfatase SULF-1"/>
    <property type="match status" value="1"/>
</dbReference>
<feature type="region of interest" description="Disordered" evidence="13">
    <location>
        <begin position="1490"/>
        <end position="1560"/>
    </location>
</feature>
<dbReference type="GO" id="GO:0005795">
    <property type="term" value="C:Golgi stack"/>
    <property type="evidence" value="ECO:0007669"/>
    <property type="project" value="UniProtKB-SubCell"/>
</dbReference>
<evidence type="ECO:0000256" key="9">
    <source>
        <dbReference type="ARBA" id="ARBA00022824"/>
    </source>
</evidence>
<protein>
    <recommendedName>
        <fullName evidence="17">Extracellular sulfatase SULF-1 homolog</fullName>
    </recommendedName>
</protein>
<comment type="subcellular location">
    <subcellularLocation>
        <location evidence="3">Cell surface</location>
    </subcellularLocation>
    <subcellularLocation>
        <location evidence="2">Endoplasmic reticulum</location>
    </subcellularLocation>
    <subcellularLocation>
        <location evidence="4">Golgi apparatus</location>
        <location evidence="4">Golgi stack</location>
    </subcellularLocation>
</comment>
<dbReference type="Gene3D" id="3.40.720.10">
    <property type="entry name" value="Alkaline Phosphatase, subunit A"/>
    <property type="match status" value="1"/>
</dbReference>
<feature type="compositionally biased region" description="Basic residues" evidence="13">
    <location>
        <begin position="1077"/>
        <end position="1095"/>
    </location>
</feature>
<feature type="region of interest" description="Disordered" evidence="13">
    <location>
        <begin position="1070"/>
        <end position="1229"/>
    </location>
</feature>
<feature type="compositionally biased region" description="Basic residues" evidence="13">
    <location>
        <begin position="1501"/>
        <end position="1514"/>
    </location>
</feature>
<evidence type="ECO:0000256" key="4">
    <source>
        <dbReference type="ARBA" id="ARBA00004348"/>
    </source>
</evidence>
<feature type="compositionally biased region" description="Low complexity" evidence="13">
    <location>
        <begin position="1158"/>
        <end position="1174"/>
    </location>
</feature>
<dbReference type="GO" id="GO:0008449">
    <property type="term" value="F:N-acetylglucosamine-6-sulfatase activity"/>
    <property type="evidence" value="ECO:0007669"/>
    <property type="project" value="TreeGrafter"/>
</dbReference>
<keyword evidence="11" id="KW-0333">Golgi apparatus</keyword>
<dbReference type="InterPro" id="IPR000917">
    <property type="entry name" value="Sulfatase_N"/>
</dbReference>
<evidence type="ECO:0000256" key="6">
    <source>
        <dbReference type="ARBA" id="ARBA00022723"/>
    </source>
</evidence>
<feature type="compositionally biased region" description="Polar residues" evidence="13">
    <location>
        <begin position="1402"/>
        <end position="1413"/>
    </location>
</feature>
<evidence type="ECO:0000256" key="10">
    <source>
        <dbReference type="ARBA" id="ARBA00022837"/>
    </source>
</evidence>
<feature type="compositionally biased region" description="Basic residues" evidence="13">
    <location>
        <begin position="96"/>
        <end position="113"/>
    </location>
</feature>
<dbReference type="CDD" id="cd16147">
    <property type="entry name" value="G6S"/>
    <property type="match status" value="1"/>
</dbReference>
<feature type="compositionally biased region" description="Basic residues" evidence="13">
    <location>
        <begin position="766"/>
        <end position="777"/>
    </location>
</feature>
<evidence type="ECO:0000313" key="16">
    <source>
        <dbReference type="EnsemblMetazoa" id="AATE010731-PA.1"/>
    </source>
</evidence>
<feature type="region of interest" description="Disordered" evidence="13">
    <location>
        <begin position="1260"/>
        <end position="1284"/>
    </location>
</feature>
<feature type="domain" description="Extracellular sulfatase C-terminal" evidence="15">
    <location>
        <begin position="768"/>
        <end position="950"/>
    </location>
</feature>
<dbReference type="InterPro" id="IPR017850">
    <property type="entry name" value="Alkaline_phosphatase_core_sf"/>
</dbReference>
<feature type="compositionally biased region" description="Basic and acidic residues" evidence="13">
    <location>
        <begin position="827"/>
        <end position="836"/>
    </location>
</feature>
<feature type="region of interest" description="Disordered" evidence="13">
    <location>
        <begin position="820"/>
        <end position="842"/>
    </location>
</feature>
<feature type="compositionally biased region" description="Polar residues" evidence="13">
    <location>
        <begin position="866"/>
        <end position="885"/>
    </location>
</feature>
<sequence>MMLLREFLDDKLKRSVRRSNLQLALVICSFVFVLGAALLVEAAEHEENGSERSATGSVAYREVQSDWTDYHHSHHHQQQPHQRRSGHQRGGGGHQNGRRRHNQYRASKNRRVRAPQEGRGRVKKSGTGVIDHILAQDSVAGQPALADLRQTRERKPNIILILTDDQDVELGSLNFMPRTLRLLRDGGAEFRHAYTTTPMCCPARSSILTGMYVHNHMVFTNNDNCSSTTWQTTHETRSFATYLSNAGYRTGYFGKYLNKYNGSYIPPGWREWGGLIMNSKYYNYSINMNGQKIKHGFDYAKDYYPDLIANDSIAFLRQSKHQNHRKPVLLAMSFPAPHGPEDSAPQYSHLFFNVTTHHTPAYDHAPNPDKQWILRVTQQMEPIHRKFTDLLMTKRLQTLQSVDVAVERVYQELKALGELENTYIIYTSDHGYHLGQFGLIKGKSFPFEFDVRVPFLMRGPGIEPATIVDEIVLNVDLAPTFLDIGGVAPPPHMDGRSILPLVLNRHRASLDKWPDTFLIESSGRRETPEQIQEQRQRAAAARYSARFNLLNGNGSHAKLQPEVLFERAHAVGEEPNVASSVPSVGSDRKELDFSSHEHEDDEDEHDLDGDDDDDHNGAVESETEAIESKHDVNPEDYVIDHQEAHAFDQAATQHDNHHHLDNHLTPFRTKMDRLNTECSNPALQQNCIPGQKWQCTSEDGRWRKHKCKFHGQLQQHLAEITKKSSDQTNGRNCACFTPDNFFYTKIKTKRDHTKWQPMATQSQPHQSHRRRRTRQKRSTVVDQVGEEVLLMEAKGPTMESLLEVAARIDAIQRALVEGEDGVNDDQEIQRRSKREVPSSPTHLTDVVHELQQTLTEIEREYDETGTIVQDRSNSTADEGVGSSTSTTKRCFVIAADRINCSNIIYEDELSWKRNRMKVDQLIRVLKDKINTLKDIKRLLREHKPHGYRGEDSEPEEEEEEDDDETIDSFVGSARQRSTSTTSTTASSTSTTMASSVTETSETVAGPVDNNIPRRAPHGGLVRRPGGKYHNGSGHRRKVTKPPVDNNAEGPLIDMSLFGADNQSAVPAVSSTFNRTSHGGRHRGNGGQNRGHRGRHRGDALGAIGGTISTTTATPSSTESTSGTTETSTEDSFSSRSSGGSGFGREDYSSTTESSVEASGSMFVSSSTESTQSRSANTDEQFSQNSINAGTTTTTEQSLVHEGSKVDRRKPAGRDPHHGMNRTQDYGNSVQQNMIPTSTVEATIPPTECYCAAEAESPIPDEKELARETRRRLKEERQRKKERKRIKKAKLEKECLSERMNCFSHDSNHWRTKPLWEDKPFCFCMNANNNTYSCLRTINQTHNFLYCEFTTGLVTYYNLRIDPFETQNRESSLTTEEKAVLHETLEEMKRCRGKSCTLPRYHQQQTLPESNLLPSGTGGSDSVAGGVIGGVGGMGRHPGSMAYGPGAVGNRRKYHANREHAQHGVAGAGGANGAAGGGAGGHYSVEYDAASGTTGGAQGSNSKKKNKYGKRKHHNQQTQHQQAQDHQRQHRDMIPPHVDSDYGLEPTLPEVGAGGSGTKRNRTMRRPVWQTIYTK</sequence>
<evidence type="ECO:0000256" key="8">
    <source>
        <dbReference type="ARBA" id="ARBA00022801"/>
    </source>
</evidence>
<feature type="region of interest" description="Disordered" evidence="13">
    <location>
        <begin position="1402"/>
        <end position="1430"/>
    </location>
</feature>
<evidence type="ECO:0000259" key="15">
    <source>
        <dbReference type="Pfam" id="PF12548"/>
    </source>
</evidence>
<dbReference type="STRING" id="41427.A0A182J3N3"/>
<feature type="compositionally biased region" description="Low complexity" evidence="13">
    <location>
        <begin position="1105"/>
        <end position="1137"/>
    </location>
</feature>
<feature type="compositionally biased region" description="Acidic residues" evidence="13">
    <location>
        <begin position="952"/>
        <end position="966"/>
    </location>
</feature>
<dbReference type="GO" id="GO:0046872">
    <property type="term" value="F:metal ion binding"/>
    <property type="evidence" value="ECO:0007669"/>
    <property type="project" value="UniProtKB-KW"/>
</dbReference>
<name>A0A182J3N3_ANOAO</name>
<feature type="compositionally biased region" description="Basic residues" evidence="13">
    <location>
        <begin position="72"/>
        <end position="87"/>
    </location>
</feature>
<dbReference type="PANTHER" id="PTHR43108:SF16">
    <property type="entry name" value="EXTRACELLULAR SULFATASE SULF-1 HOMOLOG"/>
    <property type="match status" value="1"/>
</dbReference>
<keyword evidence="8" id="KW-0378">Hydrolase</keyword>
<feature type="compositionally biased region" description="Basic and acidic residues" evidence="13">
    <location>
        <begin position="1260"/>
        <end position="1278"/>
    </location>
</feature>
<evidence type="ECO:0000256" key="1">
    <source>
        <dbReference type="ARBA" id="ARBA00001913"/>
    </source>
</evidence>
<dbReference type="Pfam" id="PF00884">
    <property type="entry name" value="Sulfatase"/>
    <property type="match status" value="1"/>
</dbReference>
<dbReference type="GO" id="GO:0005783">
    <property type="term" value="C:endoplasmic reticulum"/>
    <property type="evidence" value="ECO:0007669"/>
    <property type="project" value="UniProtKB-SubCell"/>
</dbReference>
<feature type="region of interest" description="Disordered" evidence="13">
    <location>
        <begin position="943"/>
        <end position="1049"/>
    </location>
</feature>
<comment type="cofactor">
    <cofactor evidence="1">
        <name>Ca(2+)</name>
        <dbReference type="ChEBI" id="CHEBI:29108"/>
    </cofactor>
</comment>
<accession>A0A182J3N3</accession>
<feature type="compositionally biased region" description="Basic and acidic residues" evidence="13">
    <location>
        <begin position="586"/>
        <end position="598"/>
    </location>
</feature>
<organism evidence="16">
    <name type="scientific">Anopheles atroparvus</name>
    <name type="common">European mosquito</name>
    <dbReference type="NCBI Taxonomy" id="41427"/>
    <lineage>
        <taxon>Eukaryota</taxon>
        <taxon>Metazoa</taxon>
        <taxon>Ecdysozoa</taxon>
        <taxon>Arthropoda</taxon>
        <taxon>Hexapoda</taxon>
        <taxon>Insecta</taxon>
        <taxon>Pterygota</taxon>
        <taxon>Neoptera</taxon>
        <taxon>Endopterygota</taxon>
        <taxon>Diptera</taxon>
        <taxon>Nematocera</taxon>
        <taxon>Culicoidea</taxon>
        <taxon>Culicidae</taxon>
        <taxon>Anophelinae</taxon>
        <taxon>Anopheles</taxon>
    </lineage>
</organism>
<feature type="compositionally biased region" description="Polar residues" evidence="13">
    <location>
        <begin position="1220"/>
        <end position="1229"/>
    </location>
</feature>
<keyword evidence="9" id="KW-0256">Endoplasmic reticulum</keyword>
<comment type="similarity">
    <text evidence="5">Belongs to the sulfatase family.</text>
</comment>
<evidence type="ECO:0000256" key="11">
    <source>
        <dbReference type="ARBA" id="ARBA00023034"/>
    </source>
</evidence>
<feature type="compositionally biased region" description="Basic and acidic residues" evidence="13">
    <location>
        <begin position="1522"/>
        <end position="1539"/>
    </location>
</feature>
<feature type="compositionally biased region" description="Acidic residues" evidence="13">
    <location>
        <begin position="599"/>
        <end position="614"/>
    </location>
</feature>
<feature type="compositionally biased region" description="Polar residues" evidence="13">
    <location>
        <begin position="1148"/>
        <end position="1157"/>
    </location>
</feature>
<feature type="region of interest" description="Disordered" evidence="13">
    <location>
        <begin position="574"/>
        <end position="632"/>
    </location>
</feature>
<keyword evidence="7" id="KW-0732">Signal</keyword>
<feature type="region of interest" description="Disordered" evidence="13">
    <location>
        <begin position="70"/>
        <end position="128"/>
    </location>
</feature>
<dbReference type="InterPro" id="IPR024607">
    <property type="entry name" value="Sulfatase_CS"/>
</dbReference>
<dbReference type="Pfam" id="PF12548">
    <property type="entry name" value="DUF3740"/>
    <property type="match status" value="1"/>
</dbReference>
<proteinExistence type="inferred from homology"/>
<dbReference type="InterPro" id="IPR024609">
    <property type="entry name" value="Extracellular_sulfatase_C"/>
</dbReference>
<feature type="region of interest" description="Disordered" evidence="13">
    <location>
        <begin position="859"/>
        <end position="885"/>
    </location>
</feature>
<evidence type="ECO:0000256" key="3">
    <source>
        <dbReference type="ARBA" id="ARBA00004241"/>
    </source>
</evidence>
<dbReference type="EnsemblMetazoa" id="AATE010731-RA">
    <property type="protein sequence ID" value="AATE010731-PA.1"/>
    <property type="gene ID" value="AATE010731"/>
</dbReference>
<dbReference type="VEuPathDB" id="VectorBase:AATE010731"/>
<feature type="compositionally biased region" description="Polar residues" evidence="13">
    <location>
        <begin position="1175"/>
        <end position="1197"/>
    </location>
</feature>
<dbReference type="PROSITE" id="PS00523">
    <property type="entry name" value="SULFATASE_1"/>
    <property type="match status" value="1"/>
</dbReference>
<keyword evidence="6" id="KW-0479">Metal-binding</keyword>
<dbReference type="PANTHER" id="PTHR43108">
    <property type="entry name" value="N-ACETYLGLUCOSAMINE-6-SULFATASE FAMILY MEMBER"/>
    <property type="match status" value="1"/>
</dbReference>
<dbReference type="GO" id="GO:0005539">
    <property type="term" value="F:glycosaminoglycan binding"/>
    <property type="evidence" value="ECO:0007669"/>
    <property type="project" value="TreeGrafter"/>
</dbReference>
<keyword evidence="10" id="KW-0106">Calcium</keyword>
<evidence type="ECO:0000256" key="7">
    <source>
        <dbReference type="ARBA" id="ARBA00022729"/>
    </source>
</evidence>
<evidence type="ECO:0000259" key="14">
    <source>
        <dbReference type="Pfam" id="PF00884"/>
    </source>
</evidence>
<evidence type="ECO:0000256" key="12">
    <source>
        <dbReference type="ARBA" id="ARBA00023180"/>
    </source>
</evidence>
<feature type="region of interest" description="Disordered" evidence="13">
    <location>
        <begin position="752"/>
        <end position="779"/>
    </location>
</feature>
<feature type="domain" description="Sulfatase N-terminal" evidence="14">
    <location>
        <begin position="156"/>
        <end position="486"/>
    </location>
</feature>
<feature type="compositionally biased region" description="Low complexity" evidence="13">
    <location>
        <begin position="977"/>
        <end position="1003"/>
    </location>
</feature>
<dbReference type="GO" id="GO:0009986">
    <property type="term" value="C:cell surface"/>
    <property type="evidence" value="ECO:0007669"/>
    <property type="project" value="UniProtKB-SubCell"/>
</dbReference>
<feature type="compositionally biased region" description="Basic and acidic residues" evidence="13">
    <location>
        <begin position="1201"/>
        <end position="1217"/>
    </location>
</feature>
<evidence type="ECO:0008006" key="17">
    <source>
        <dbReference type="Google" id="ProtNLM"/>
    </source>
</evidence>
<evidence type="ECO:0000256" key="2">
    <source>
        <dbReference type="ARBA" id="ARBA00004240"/>
    </source>
</evidence>